<comment type="subcellular location">
    <subcellularLocation>
        <location evidence="1">Membrane</location>
        <topology evidence="1">Lipid-anchor</topology>
    </subcellularLocation>
</comment>
<dbReference type="Pfam" id="PF05504">
    <property type="entry name" value="Spore_GerAC"/>
    <property type="match status" value="1"/>
</dbReference>
<dbReference type="InterPro" id="IPR038501">
    <property type="entry name" value="Spore_GerAC_C_sf"/>
</dbReference>
<feature type="domain" description="Spore germination protein N-terminal" evidence="9">
    <location>
        <begin position="26"/>
        <end position="191"/>
    </location>
</feature>
<dbReference type="EMBL" id="JAGGKI010000018">
    <property type="protein sequence ID" value="MBP1895935.1"/>
    <property type="molecule type" value="Genomic_DNA"/>
</dbReference>
<dbReference type="Pfam" id="PF25198">
    <property type="entry name" value="Spore_GerAC_N"/>
    <property type="match status" value="1"/>
</dbReference>
<dbReference type="Proteomes" id="UP000706926">
    <property type="component" value="Unassembled WGS sequence"/>
</dbReference>
<comment type="similarity">
    <text evidence="2">Belongs to the GerABKC lipoprotein family.</text>
</comment>
<keyword evidence="11" id="KW-1185">Reference proteome</keyword>
<organism evidence="10 11">
    <name type="scientific">Paenibacillus lactis</name>
    <dbReference type="NCBI Taxonomy" id="228574"/>
    <lineage>
        <taxon>Bacteria</taxon>
        <taxon>Bacillati</taxon>
        <taxon>Bacillota</taxon>
        <taxon>Bacilli</taxon>
        <taxon>Bacillales</taxon>
        <taxon>Paenibacillaceae</taxon>
        <taxon>Paenibacillus</taxon>
    </lineage>
</organism>
<evidence type="ECO:0000256" key="5">
    <source>
        <dbReference type="ARBA" id="ARBA00023136"/>
    </source>
</evidence>
<gene>
    <name evidence="10" type="ORF">J2Z18_005045</name>
</gene>
<dbReference type="InterPro" id="IPR008844">
    <property type="entry name" value="Spore_GerAC-like"/>
</dbReference>
<keyword evidence="5" id="KW-0472">Membrane</keyword>
<reference evidence="10 11" key="1">
    <citation type="submission" date="2021-03" db="EMBL/GenBank/DDBJ databases">
        <title>Genomic Encyclopedia of Type Strains, Phase IV (KMG-IV): sequencing the most valuable type-strain genomes for metagenomic binning, comparative biology and taxonomic classification.</title>
        <authorList>
            <person name="Goeker M."/>
        </authorList>
    </citation>
    <scope>NUCLEOTIDE SEQUENCE [LARGE SCALE GENOMIC DNA]</scope>
    <source>
        <strain evidence="10 11">DSM 15596</strain>
    </source>
</reference>
<evidence type="ECO:0000259" key="9">
    <source>
        <dbReference type="Pfam" id="PF25198"/>
    </source>
</evidence>
<keyword evidence="4" id="KW-0732">Signal</keyword>
<dbReference type="InterPro" id="IPR057336">
    <property type="entry name" value="GerAC_N"/>
</dbReference>
<dbReference type="RefSeq" id="WP_210095503.1">
    <property type="nucleotide sequence ID" value="NZ_CP139098.1"/>
</dbReference>
<evidence type="ECO:0000256" key="3">
    <source>
        <dbReference type="ARBA" id="ARBA00022544"/>
    </source>
</evidence>
<proteinExistence type="inferred from homology"/>
<keyword evidence="7" id="KW-0449">Lipoprotein</keyword>
<evidence type="ECO:0000256" key="1">
    <source>
        <dbReference type="ARBA" id="ARBA00004635"/>
    </source>
</evidence>
<evidence type="ECO:0000256" key="2">
    <source>
        <dbReference type="ARBA" id="ARBA00007886"/>
    </source>
</evidence>
<dbReference type="Gene3D" id="3.30.300.210">
    <property type="entry name" value="Nutrient germinant receptor protein C, domain 3"/>
    <property type="match status" value="1"/>
</dbReference>
<evidence type="ECO:0000256" key="4">
    <source>
        <dbReference type="ARBA" id="ARBA00022729"/>
    </source>
</evidence>
<dbReference type="PANTHER" id="PTHR35789">
    <property type="entry name" value="SPORE GERMINATION PROTEIN B3"/>
    <property type="match status" value="1"/>
</dbReference>
<evidence type="ECO:0000256" key="7">
    <source>
        <dbReference type="ARBA" id="ARBA00023288"/>
    </source>
</evidence>
<keyword evidence="6" id="KW-0564">Palmitate</keyword>
<evidence type="ECO:0000313" key="10">
    <source>
        <dbReference type="EMBL" id="MBP1895935.1"/>
    </source>
</evidence>
<evidence type="ECO:0000256" key="6">
    <source>
        <dbReference type="ARBA" id="ARBA00023139"/>
    </source>
</evidence>
<dbReference type="NCBIfam" id="TIGR02887">
    <property type="entry name" value="spore_ger_x_C"/>
    <property type="match status" value="1"/>
</dbReference>
<keyword evidence="3" id="KW-0309">Germination</keyword>
<comment type="caution">
    <text evidence="10">The sequence shown here is derived from an EMBL/GenBank/DDBJ whole genome shotgun (WGS) entry which is preliminary data.</text>
</comment>
<dbReference type="GeneID" id="95406922"/>
<dbReference type="PANTHER" id="PTHR35789:SF1">
    <property type="entry name" value="SPORE GERMINATION PROTEIN B3"/>
    <property type="match status" value="1"/>
</dbReference>
<name>A0ABS4FI62_9BACL</name>
<evidence type="ECO:0000259" key="8">
    <source>
        <dbReference type="Pfam" id="PF05504"/>
    </source>
</evidence>
<protein>
    <submittedName>
        <fullName evidence="10">Spore germination protein</fullName>
    </submittedName>
</protein>
<accession>A0ABS4FI62</accession>
<feature type="domain" description="Spore germination GerAC-like C-terminal" evidence="8">
    <location>
        <begin position="200"/>
        <end position="351"/>
    </location>
</feature>
<evidence type="ECO:0000313" key="11">
    <source>
        <dbReference type="Proteomes" id="UP000706926"/>
    </source>
</evidence>
<sequence>MSWRTKATLWAMAGILFATPGCSSRDYNIIEEIAPIILWTIDQGQDGMLEISLLVPPLGKEEKKMITLHTDLLKEGKKEFNRSYHRELKTGQKRVLFISEEFARQGMQPIIDTILADPKLSMRLYLAVYRGDLQGYLQKKIKKDPLIDYYIYRNFKHYESRSPGEMTVVNLHQFMKNFYSPLADPVLPVFQADQNNLTYEGTGLFRTDKLVSVLSRTEEQMFQLQYKNHRLQDLSLPELSVNVSDVHAKSDWKVDRKQTRVTINTEIRCRIEEYHGKKDLLDPAQLDELNRNIGAYMDKQTVSLFKKMQELKVDPLNIGSYASGAFQSRIERKDWQKEWPQMKVEVHYKTFMEPLTNSLSGSR</sequence>
<dbReference type="InterPro" id="IPR046953">
    <property type="entry name" value="Spore_GerAC-like_C"/>
</dbReference>